<keyword evidence="1" id="KW-0472">Membrane</keyword>
<protein>
    <submittedName>
        <fullName evidence="2">SdpI/YhfL family protein</fullName>
    </submittedName>
</protein>
<accession>A0A327QLH1</accession>
<sequence>MEMKVISGFAIIAGLVGLIMLATGLYTQRKPPAKINPIYGYRTRRSRINQDTWDFAQLYSAKVMIKSGIFLVVLAALGFALRIPAHKAWYFAGIFISLFVPMLTVFYTESALKRTFDEQGNRRS</sequence>
<feature type="transmembrane region" description="Helical" evidence="1">
    <location>
        <begin position="89"/>
        <end position="107"/>
    </location>
</feature>
<evidence type="ECO:0000313" key="2">
    <source>
        <dbReference type="EMBL" id="RAJ04193.1"/>
    </source>
</evidence>
<feature type="transmembrane region" description="Helical" evidence="1">
    <location>
        <begin position="6"/>
        <end position="26"/>
    </location>
</feature>
<dbReference type="Pfam" id="PF13630">
    <property type="entry name" value="SdpI"/>
    <property type="match status" value="1"/>
</dbReference>
<reference evidence="2 3" key="1">
    <citation type="submission" date="2018-06" db="EMBL/GenBank/DDBJ databases">
        <title>Genomic Encyclopedia of Archaeal and Bacterial Type Strains, Phase II (KMG-II): from individual species to whole genera.</title>
        <authorList>
            <person name="Goeker M."/>
        </authorList>
    </citation>
    <scope>NUCLEOTIDE SEQUENCE [LARGE SCALE GENOMIC DNA]</scope>
    <source>
        <strain evidence="2 3">DSM 23857</strain>
    </source>
</reference>
<evidence type="ECO:0000256" key="1">
    <source>
        <dbReference type="SAM" id="Phobius"/>
    </source>
</evidence>
<comment type="caution">
    <text evidence="2">The sequence shown here is derived from an EMBL/GenBank/DDBJ whole genome shotgun (WGS) entry which is preliminary data.</text>
</comment>
<dbReference type="OrthoDB" id="3173919at2"/>
<feature type="transmembrane region" description="Helical" evidence="1">
    <location>
        <begin position="63"/>
        <end position="83"/>
    </location>
</feature>
<keyword evidence="1" id="KW-1133">Transmembrane helix</keyword>
<proteinExistence type="predicted"/>
<dbReference type="Proteomes" id="UP000249547">
    <property type="component" value="Unassembled WGS sequence"/>
</dbReference>
<dbReference type="InterPro" id="IPR025962">
    <property type="entry name" value="SdpI/YhfL"/>
</dbReference>
<dbReference type="AlphaFoldDB" id="A0A327QLH1"/>
<dbReference type="RefSeq" id="WP_111598490.1">
    <property type="nucleotide sequence ID" value="NZ_QLLL01000005.1"/>
</dbReference>
<keyword evidence="3" id="KW-1185">Reference proteome</keyword>
<keyword evidence="1" id="KW-0812">Transmembrane</keyword>
<gene>
    <name evidence="2" type="ORF">LX64_03071</name>
</gene>
<name>A0A327QLH1_9BACT</name>
<organism evidence="2 3">
    <name type="scientific">Chitinophaga skermanii</name>
    <dbReference type="NCBI Taxonomy" id="331697"/>
    <lineage>
        <taxon>Bacteria</taxon>
        <taxon>Pseudomonadati</taxon>
        <taxon>Bacteroidota</taxon>
        <taxon>Chitinophagia</taxon>
        <taxon>Chitinophagales</taxon>
        <taxon>Chitinophagaceae</taxon>
        <taxon>Chitinophaga</taxon>
    </lineage>
</organism>
<dbReference type="EMBL" id="QLLL01000005">
    <property type="protein sequence ID" value="RAJ04193.1"/>
    <property type="molecule type" value="Genomic_DNA"/>
</dbReference>
<evidence type="ECO:0000313" key="3">
    <source>
        <dbReference type="Proteomes" id="UP000249547"/>
    </source>
</evidence>